<evidence type="ECO:0000313" key="2">
    <source>
        <dbReference type="EnsemblPlants" id="PAC:32919314.CDS.1"/>
    </source>
</evidence>
<evidence type="ECO:0000313" key="3">
    <source>
        <dbReference type="Proteomes" id="UP000006727"/>
    </source>
</evidence>
<gene>
    <name evidence="1" type="ORF">PHYPA_006571</name>
</gene>
<reference evidence="2" key="3">
    <citation type="submission" date="2020-12" db="UniProtKB">
        <authorList>
            <consortium name="EnsemblPlants"/>
        </authorList>
    </citation>
    <scope>IDENTIFICATION</scope>
</reference>
<keyword evidence="3" id="KW-1185">Reference proteome</keyword>
<dbReference type="Proteomes" id="UP000006727">
    <property type="component" value="Chromosome 4"/>
</dbReference>
<sequence length="103" mass="11559">MTLNHSANEFTPHCKWSSEPKARFSCSSRWIVGHMFLLDRNVKLDVGMYPEKTNLLSKTVRWAAQVTATGILVSQATCSVQPSISHHSNNTAMYKDHSVLLRG</sequence>
<dbReference type="InParanoid" id="A0A2K1KPF5"/>
<dbReference type="EMBL" id="ABEU02000004">
    <property type="protein sequence ID" value="PNR55674.1"/>
    <property type="molecule type" value="Genomic_DNA"/>
</dbReference>
<organism evidence="1">
    <name type="scientific">Physcomitrium patens</name>
    <name type="common">Spreading-leaved earth moss</name>
    <name type="synonym">Physcomitrella patens</name>
    <dbReference type="NCBI Taxonomy" id="3218"/>
    <lineage>
        <taxon>Eukaryota</taxon>
        <taxon>Viridiplantae</taxon>
        <taxon>Streptophyta</taxon>
        <taxon>Embryophyta</taxon>
        <taxon>Bryophyta</taxon>
        <taxon>Bryophytina</taxon>
        <taxon>Bryopsida</taxon>
        <taxon>Funariidae</taxon>
        <taxon>Funariales</taxon>
        <taxon>Funariaceae</taxon>
        <taxon>Physcomitrium</taxon>
    </lineage>
</organism>
<reference evidence="1 3" key="1">
    <citation type="journal article" date="2008" name="Science">
        <title>The Physcomitrella genome reveals evolutionary insights into the conquest of land by plants.</title>
        <authorList>
            <person name="Rensing S."/>
            <person name="Lang D."/>
            <person name="Zimmer A."/>
            <person name="Terry A."/>
            <person name="Salamov A."/>
            <person name="Shapiro H."/>
            <person name="Nishiyama T."/>
            <person name="Perroud P.-F."/>
            <person name="Lindquist E."/>
            <person name="Kamisugi Y."/>
            <person name="Tanahashi T."/>
            <person name="Sakakibara K."/>
            <person name="Fujita T."/>
            <person name="Oishi K."/>
            <person name="Shin-I T."/>
            <person name="Kuroki Y."/>
            <person name="Toyoda A."/>
            <person name="Suzuki Y."/>
            <person name="Hashimoto A."/>
            <person name="Yamaguchi K."/>
            <person name="Sugano A."/>
            <person name="Kohara Y."/>
            <person name="Fujiyama A."/>
            <person name="Anterola A."/>
            <person name="Aoki S."/>
            <person name="Ashton N."/>
            <person name="Barbazuk W.B."/>
            <person name="Barker E."/>
            <person name="Bennetzen J."/>
            <person name="Bezanilla M."/>
            <person name="Blankenship R."/>
            <person name="Cho S.H."/>
            <person name="Dutcher S."/>
            <person name="Estelle M."/>
            <person name="Fawcett J.A."/>
            <person name="Gundlach H."/>
            <person name="Hanada K."/>
            <person name="Heyl A."/>
            <person name="Hicks K.A."/>
            <person name="Hugh J."/>
            <person name="Lohr M."/>
            <person name="Mayer K."/>
            <person name="Melkozernov A."/>
            <person name="Murata T."/>
            <person name="Nelson D."/>
            <person name="Pils B."/>
            <person name="Prigge M."/>
            <person name="Reiss B."/>
            <person name="Renner T."/>
            <person name="Rombauts S."/>
            <person name="Rushton P."/>
            <person name="Sanderfoot A."/>
            <person name="Schween G."/>
            <person name="Shiu S.-H."/>
            <person name="Stueber K."/>
            <person name="Theodoulou F.L."/>
            <person name="Tu H."/>
            <person name="Van de Peer Y."/>
            <person name="Verrier P.J."/>
            <person name="Waters E."/>
            <person name="Wood A."/>
            <person name="Yang L."/>
            <person name="Cove D."/>
            <person name="Cuming A."/>
            <person name="Hasebe M."/>
            <person name="Lucas S."/>
            <person name="Mishler D.B."/>
            <person name="Reski R."/>
            <person name="Grigoriev I."/>
            <person name="Quatrano R.S."/>
            <person name="Boore J.L."/>
        </authorList>
    </citation>
    <scope>NUCLEOTIDE SEQUENCE [LARGE SCALE GENOMIC DNA]</scope>
    <source>
        <strain evidence="2 3">cv. Gransden 2004</strain>
    </source>
</reference>
<accession>A0A2K1KPF5</accession>
<reference evidence="1 3" key="2">
    <citation type="journal article" date="2018" name="Plant J.">
        <title>The Physcomitrella patens chromosome-scale assembly reveals moss genome structure and evolution.</title>
        <authorList>
            <person name="Lang D."/>
            <person name="Ullrich K.K."/>
            <person name="Murat F."/>
            <person name="Fuchs J."/>
            <person name="Jenkins J."/>
            <person name="Haas F.B."/>
            <person name="Piednoel M."/>
            <person name="Gundlach H."/>
            <person name="Van Bel M."/>
            <person name="Meyberg R."/>
            <person name="Vives C."/>
            <person name="Morata J."/>
            <person name="Symeonidi A."/>
            <person name="Hiss M."/>
            <person name="Muchero W."/>
            <person name="Kamisugi Y."/>
            <person name="Saleh O."/>
            <person name="Blanc G."/>
            <person name="Decker E.L."/>
            <person name="van Gessel N."/>
            <person name="Grimwood J."/>
            <person name="Hayes R.D."/>
            <person name="Graham S.W."/>
            <person name="Gunter L.E."/>
            <person name="McDaniel S.F."/>
            <person name="Hoernstein S.N.W."/>
            <person name="Larsson A."/>
            <person name="Li F.W."/>
            <person name="Perroud P.F."/>
            <person name="Phillips J."/>
            <person name="Ranjan P."/>
            <person name="Rokshar D.S."/>
            <person name="Rothfels C.J."/>
            <person name="Schneider L."/>
            <person name="Shu S."/>
            <person name="Stevenson D.W."/>
            <person name="Thummler F."/>
            <person name="Tillich M."/>
            <person name="Villarreal Aguilar J.C."/>
            <person name="Widiez T."/>
            <person name="Wong G.K."/>
            <person name="Wymore A."/>
            <person name="Zhang Y."/>
            <person name="Zimmer A.D."/>
            <person name="Quatrano R.S."/>
            <person name="Mayer K.F.X."/>
            <person name="Goodstein D."/>
            <person name="Casacuberta J.M."/>
            <person name="Vandepoele K."/>
            <person name="Reski R."/>
            <person name="Cuming A.C."/>
            <person name="Tuskan G.A."/>
            <person name="Maumus F."/>
            <person name="Salse J."/>
            <person name="Schmutz J."/>
            <person name="Rensing S.A."/>
        </authorList>
    </citation>
    <scope>NUCLEOTIDE SEQUENCE [LARGE SCALE GENOMIC DNA]</scope>
    <source>
        <strain evidence="2 3">cv. Gransden 2004</strain>
    </source>
</reference>
<name>A0A2K1KPF5_PHYPA</name>
<dbReference type="Gramene" id="Pp3c4_21620V3.1">
    <property type="protein sequence ID" value="PAC:32919314.CDS.1"/>
    <property type="gene ID" value="Pp3c4_21620"/>
</dbReference>
<dbReference type="EnsemblPlants" id="Pp3c4_21620V3.1">
    <property type="protein sequence ID" value="PAC:32919314.CDS.1"/>
    <property type="gene ID" value="Pp3c4_21620"/>
</dbReference>
<protein>
    <submittedName>
        <fullName evidence="1 2">Uncharacterized protein</fullName>
    </submittedName>
</protein>
<proteinExistence type="predicted"/>
<evidence type="ECO:0000313" key="1">
    <source>
        <dbReference type="EMBL" id="PNR55674.1"/>
    </source>
</evidence>
<dbReference type="AlphaFoldDB" id="A0A2K1KPF5"/>